<reference evidence="3 5" key="3">
    <citation type="submission" date="2017-11" db="EMBL/GenBank/DDBJ databases">
        <title>De-novo sequencing of pomegranate (Punica granatum L.) genome.</title>
        <authorList>
            <person name="Akparov Z."/>
            <person name="Amiraslanov A."/>
            <person name="Hajiyeva S."/>
            <person name="Abbasov M."/>
            <person name="Kaur K."/>
            <person name="Hamwieh A."/>
            <person name="Solovyev V."/>
            <person name="Salamov A."/>
            <person name="Braich B."/>
            <person name="Kosarev P."/>
            <person name="Mahmoud A."/>
            <person name="Hajiyev E."/>
            <person name="Babayeva S."/>
            <person name="Izzatullayeva V."/>
            <person name="Mammadov A."/>
            <person name="Mammadov A."/>
            <person name="Sharifova S."/>
            <person name="Ojaghi J."/>
            <person name="Eynullazada K."/>
            <person name="Bayramov B."/>
            <person name="Abdulazimova A."/>
            <person name="Shahmuradov I."/>
        </authorList>
    </citation>
    <scope>NUCLEOTIDE SEQUENCE [LARGE SCALE GENOMIC DNA]</scope>
    <source>
        <strain evidence="3">AG2017</strain>
        <strain evidence="5">cv. AG2017</strain>
        <tissue evidence="3">Leaf</tissue>
    </source>
</reference>
<evidence type="ECO:0000313" key="3">
    <source>
        <dbReference type="EMBL" id="PKI54759.1"/>
    </source>
</evidence>
<feature type="region of interest" description="Disordered" evidence="1">
    <location>
        <begin position="61"/>
        <end position="118"/>
    </location>
</feature>
<dbReference type="EMBL" id="PGOL01001771">
    <property type="protein sequence ID" value="PKI54759.1"/>
    <property type="molecule type" value="Genomic_DNA"/>
</dbReference>
<dbReference type="Proteomes" id="UP000197138">
    <property type="component" value="Unassembled WGS sequence"/>
</dbReference>
<keyword evidence="5" id="KW-1185">Reference proteome</keyword>
<sequence length="140" mass="15383">MVQQYVDCMINAAGCLENIGDELKNIEGCPPSIGCYLESIKCCPPSMEDYSEEYLASLASLPHMPPNPTNPTWGGTALTDEGLPPHGRLDQASPWRRVNKPSPMGGSDEPLPDRKARRTLLRVMVLDEQPPVRKCSTPHP</sequence>
<evidence type="ECO:0000313" key="4">
    <source>
        <dbReference type="Proteomes" id="UP000197138"/>
    </source>
</evidence>
<evidence type="ECO:0000313" key="5">
    <source>
        <dbReference type="Proteomes" id="UP000233551"/>
    </source>
</evidence>
<dbReference type="Proteomes" id="UP000233551">
    <property type="component" value="Unassembled WGS sequence"/>
</dbReference>
<reference evidence="2" key="2">
    <citation type="submission" date="2017-06" db="EMBL/GenBank/DDBJ databases">
        <title>The pomegranate genome and the genomics of punicalagin biosynthesis.</title>
        <authorList>
            <person name="Xu C."/>
        </authorList>
    </citation>
    <scope>NUCLEOTIDE SEQUENCE [LARGE SCALE GENOMIC DNA]</scope>
    <source>
        <tissue evidence="2">Fresh leaf</tissue>
    </source>
</reference>
<comment type="caution">
    <text evidence="2">The sequence shown here is derived from an EMBL/GenBank/DDBJ whole genome shotgun (WGS) entry which is preliminary data.</text>
</comment>
<dbReference type="EMBL" id="MTKT01001810">
    <property type="protein sequence ID" value="OWM83909.1"/>
    <property type="molecule type" value="Genomic_DNA"/>
</dbReference>
<name>A0A218XGV0_PUNGR</name>
<organism evidence="2 4">
    <name type="scientific">Punica granatum</name>
    <name type="common">Pomegranate</name>
    <dbReference type="NCBI Taxonomy" id="22663"/>
    <lineage>
        <taxon>Eukaryota</taxon>
        <taxon>Viridiplantae</taxon>
        <taxon>Streptophyta</taxon>
        <taxon>Embryophyta</taxon>
        <taxon>Tracheophyta</taxon>
        <taxon>Spermatophyta</taxon>
        <taxon>Magnoliopsida</taxon>
        <taxon>eudicotyledons</taxon>
        <taxon>Gunneridae</taxon>
        <taxon>Pentapetalae</taxon>
        <taxon>rosids</taxon>
        <taxon>malvids</taxon>
        <taxon>Myrtales</taxon>
        <taxon>Lythraceae</taxon>
        <taxon>Punica</taxon>
    </lineage>
</organism>
<reference evidence="4" key="1">
    <citation type="journal article" date="2017" name="Plant J.">
        <title>The pomegranate (Punica granatum L.) genome and the genomics of punicalagin biosynthesis.</title>
        <authorList>
            <person name="Qin G."/>
            <person name="Xu C."/>
            <person name="Ming R."/>
            <person name="Tang H."/>
            <person name="Guyot R."/>
            <person name="Kramer E.M."/>
            <person name="Hu Y."/>
            <person name="Yi X."/>
            <person name="Qi Y."/>
            <person name="Xu X."/>
            <person name="Gao Z."/>
            <person name="Pan H."/>
            <person name="Jian J."/>
            <person name="Tian Y."/>
            <person name="Yue Z."/>
            <person name="Xu Y."/>
        </authorList>
    </citation>
    <scope>NUCLEOTIDE SEQUENCE [LARGE SCALE GENOMIC DNA]</scope>
    <source>
        <strain evidence="4">cv. Dabenzi</strain>
    </source>
</reference>
<evidence type="ECO:0000313" key="2">
    <source>
        <dbReference type="EMBL" id="OWM83909.1"/>
    </source>
</evidence>
<proteinExistence type="predicted"/>
<accession>A0A218XGV0</accession>
<protein>
    <submittedName>
        <fullName evidence="2">Uncharacterized protein</fullName>
    </submittedName>
</protein>
<evidence type="ECO:0000256" key="1">
    <source>
        <dbReference type="SAM" id="MobiDB-lite"/>
    </source>
</evidence>
<dbReference type="AlphaFoldDB" id="A0A218XGV0"/>
<gene>
    <name evidence="2" type="ORF">CDL15_Pgr004340</name>
    <name evidence="3" type="ORF">CRG98_024861</name>
</gene>